<dbReference type="PRINTS" id="PR00363">
    <property type="entry name" value="CYTOCHROMEB5"/>
</dbReference>
<dbReference type="GO" id="GO:0016020">
    <property type="term" value="C:membrane"/>
    <property type="evidence" value="ECO:0007669"/>
    <property type="project" value="TreeGrafter"/>
</dbReference>
<dbReference type="PANTHER" id="PTHR19359">
    <property type="entry name" value="CYTOCHROME B5"/>
    <property type="match status" value="1"/>
</dbReference>
<dbReference type="InterPro" id="IPR018506">
    <property type="entry name" value="Cyt_B5_heme-BS"/>
</dbReference>
<dbReference type="InterPro" id="IPR036400">
    <property type="entry name" value="Cyt_B5-like_heme/steroid_sf"/>
</dbReference>
<comment type="similarity">
    <text evidence="4 5">Belongs to the cytochrome b5 family.</text>
</comment>
<dbReference type="PANTHER" id="PTHR19359:SF14">
    <property type="entry name" value="CYTOCHROME B5 A"/>
    <property type="match status" value="1"/>
</dbReference>
<evidence type="ECO:0000256" key="5">
    <source>
        <dbReference type="RuleBase" id="RU362121"/>
    </source>
</evidence>
<sequence length="345" mass="38222">MNLRAIGDGRVLRIVSTKISTERGSRTANDDDSALAGEGKEGDWWSVASTPWDPSHPQPRIGRSTTINGLGHKRKTEPWHEVDPRLEKARLERRCLDPDEHTLDPEPSSNKLFMSQLIKHDSEETGYWFSAKGSVYEAIAFMHRHPGGDSMIALCSGQNVTDSLKAVGHFTNASIRNKMESYRIGTLENPKFASSHAEEVYMAAVDLGQKAAEMENVQRGNFQLLNGKLTILDEPETLTEKNRLRDEHVPVLATLLGSLLDSIAKLDMKLDLSDIRAQVVGLGVPETGLGTATCILDYEMALDMLHKDLSRSTEVKELAAMVLGTFKTMDSYILSKVGLNLLWAH</sequence>
<evidence type="ECO:0000313" key="8">
    <source>
        <dbReference type="EMBL" id="KZN88476.1"/>
    </source>
</evidence>
<dbReference type="Gene3D" id="3.10.120.10">
    <property type="entry name" value="Cytochrome b5-like heme/steroid binding domain"/>
    <property type="match status" value="1"/>
</dbReference>
<keyword evidence="1 5" id="KW-0349">Heme</keyword>
<evidence type="ECO:0000256" key="6">
    <source>
        <dbReference type="SAM" id="MobiDB-lite"/>
    </source>
</evidence>
<dbReference type="SMART" id="SM01117">
    <property type="entry name" value="Cyt-b5"/>
    <property type="match status" value="1"/>
</dbReference>
<dbReference type="PROSITE" id="PS50255">
    <property type="entry name" value="CYTOCHROME_B5_2"/>
    <property type="match status" value="1"/>
</dbReference>
<dbReference type="Pfam" id="PF00173">
    <property type="entry name" value="Cyt-b5"/>
    <property type="match status" value="1"/>
</dbReference>
<dbReference type="AlphaFoldDB" id="A0A167TP78"/>
<protein>
    <submittedName>
        <fullName evidence="8">Cytochrome b5 isoform A</fullName>
    </submittedName>
</protein>
<dbReference type="Proteomes" id="UP000076449">
    <property type="component" value="Chromosome II"/>
</dbReference>
<evidence type="ECO:0000259" key="7">
    <source>
        <dbReference type="PROSITE" id="PS50255"/>
    </source>
</evidence>
<dbReference type="EMBL" id="CM002799">
    <property type="protein sequence ID" value="KZN88476.1"/>
    <property type="molecule type" value="Genomic_DNA"/>
</dbReference>
<name>A0A167TP78_PENCH</name>
<dbReference type="GO" id="GO:0046872">
    <property type="term" value="F:metal ion binding"/>
    <property type="evidence" value="ECO:0007669"/>
    <property type="project" value="UniProtKB-UniRule"/>
</dbReference>
<proteinExistence type="inferred from homology"/>
<evidence type="ECO:0000256" key="3">
    <source>
        <dbReference type="ARBA" id="ARBA00023004"/>
    </source>
</evidence>
<keyword evidence="3 5" id="KW-0408">Iron</keyword>
<gene>
    <name evidence="8" type="ORF">EN45_070510</name>
</gene>
<dbReference type="GO" id="GO:0020037">
    <property type="term" value="F:heme binding"/>
    <property type="evidence" value="ECO:0007669"/>
    <property type="project" value="UniProtKB-UniRule"/>
</dbReference>
<feature type="compositionally biased region" description="Basic and acidic residues" evidence="6">
    <location>
        <begin position="20"/>
        <end position="29"/>
    </location>
</feature>
<dbReference type="SUPFAM" id="SSF55856">
    <property type="entry name" value="Cytochrome b5-like heme/steroid binding domain"/>
    <property type="match status" value="1"/>
</dbReference>
<dbReference type="PROSITE" id="PS00191">
    <property type="entry name" value="CYTOCHROME_B5_1"/>
    <property type="match status" value="1"/>
</dbReference>
<feature type="region of interest" description="Disordered" evidence="6">
    <location>
        <begin position="20"/>
        <end position="71"/>
    </location>
</feature>
<evidence type="ECO:0000256" key="1">
    <source>
        <dbReference type="ARBA" id="ARBA00022617"/>
    </source>
</evidence>
<evidence type="ECO:0000256" key="4">
    <source>
        <dbReference type="ARBA" id="ARBA00038168"/>
    </source>
</evidence>
<accession>A0A167TP78</accession>
<dbReference type="InterPro" id="IPR050668">
    <property type="entry name" value="Cytochrome_b5"/>
</dbReference>
<reference evidence="8" key="1">
    <citation type="journal article" date="2014" name="Genome Announc.">
        <title>Complete sequencing and chromosome-scale genome assembly of the industrial progenitor strain P2niaD18 from the penicillin producer Penicillium chrysogenum.</title>
        <authorList>
            <person name="Specht T."/>
            <person name="Dahlmann T.A."/>
            <person name="Zadra I."/>
            <person name="Kurnsteiner H."/>
            <person name="Kuck U."/>
        </authorList>
    </citation>
    <scope>NUCLEOTIDE SEQUENCE [LARGE SCALE GENOMIC DNA]</scope>
    <source>
        <strain evidence="8">P2niaD18</strain>
    </source>
</reference>
<keyword evidence="2 5" id="KW-0479">Metal-binding</keyword>
<dbReference type="InterPro" id="IPR001199">
    <property type="entry name" value="Cyt_B5-like_heme/steroid-bd"/>
</dbReference>
<organism evidence="8">
    <name type="scientific">Penicillium chrysogenum</name>
    <name type="common">Penicillium notatum</name>
    <dbReference type="NCBI Taxonomy" id="5076"/>
    <lineage>
        <taxon>Eukaryota</taxon>
        <taxon>Fungi</taxon>
        <taxon>Dikarya</taxon>
        <taxon>Ascomycota</taxon>
        <taxon>Pezizomycotina</taxon>
        <taxon>Eurotiomycetes</taxon>
        <taxon>Eurotiomycetidae</taxon>
        <taxon>Eurotiales</taxon>
        <taxon>Aspergillaceae</taxon>
        <taxon>Penicillium</taxon>
        <taxon>Penicillium chrysogenum species complex</taxon>
    </lineage>
</organism>
<evidence type="ECO:0000256" key="2">
    <source>
        <dbReference type="ARBA" id="ARBA00022723"/>
    </source>
</evidence>
<feature type="domain" description="Cytochrome b5 heme-binding" evidence="7">
    <location>
        <begin position="109"/>
        <end position="188"/>
    </location>
</feature>